<evidence type="ECO:0000256" key="5">
    <source>
        <dbReference type="ARBA" id="ARBA00022833"/>
    </source>
</evidence>
<keyword evidence="4" id="KW-0863">Zinc-finger</keyword>
<evidence type="ECO:0000256" key="4">
    <source>
        <dbReference type="ARBA" id="ARBA00022771"/>
    </source>
</evidence>
<dbReference type="OrthoDB" id="8121437at2759"/>
<gene>
    <name evidence="11" type="primary">LOC117366466</name>
</gene>
<feature type="compositionally biased region" description="Polar residues" evidence="8">
    <location>
        <begin position="215"/>
        <end position="239"/>
    </location>
</feature>
<dbReference type="PANTHER" id="PTHR14402:SF8">
    <property type="entry name" value="RECEPTOR-TRANSPORTING PROTEIN 4"/>
    <property type="match status" value="1"/>
</dbReference>
<evidence type="ECO:0000259" key="9">
    <source>
        <dbReference type="SMART" id="SM01328"/>
    </source>
</evidence>
<dbReference type="GeneID" id="117366466"/>
<dbReference type="Proteomes" id="UP000515159">
    <property type="component" value="Chromosome 9"/>
</dbReference>
<keyword evidence="6" id="KW-1133">Transmembrane helix</keyword>
<keyword evidence="5" id="KW-0862">Zinc</keyword>
<keyword evidence="2" id="KW-0812">Transmembrane</keyword>
<dbReference type="GO" id="GO:0051205">
    <property type="term" value="P:protein insertion into membrane"/>
    <property type="evidence" value="ECO:0007669"/>
    <property type="project" value="TreeGrafter"/>
</dbReference>
<feature type="compositionally biased region" description="Polar residues" evidence="8">
    <location>
        <begin position="253"/>
        <end position="276"/>
    </location>
</feature>
<dbReference type="GO" id="GO:0008270">
    <property type="term" value="F:zinc ion binding"/>
    <property type="evidence" value="ECO:0007669"/>
    <property type="project" value="UniProtKB-KW"/>
</dbReference>
<evidence type="ECO:0000256" key="8">
    <source>
        <dbReference type="SAM" id="MobiDB-lite"/>
    </source>
</evidence>
<accession>A0A6P8S722</accession>
<dbReference type="GO" id="GO:0031849">
    <property type="term" value="F:olfactory receptor binding"/>
    <property type="evidence" value="ECO:0007669"/>
    <property type="project" value="TreeGrafter"/>
</dbReference>
<evidence type="ECO:0000256" key="6">
    <source>
        <dbReference type="ARBA" id="ARBA00022989"/>
    </source>
</evidence>
<evidence type="ECO:0000256" key="3">
    <source>
        <dbReference type="ARBA" id="ARBA00022723"/>
    </source>
</evidence>
<dbReference type="SMART" id="SM01328">
    <property type="entry name" value="zf-3CxxC"/>
    <property type="match status" value="1"/>
</dbReference>
<evidence type="ECO:0000256" key="1">
    <source>
        <dbReference type="ARBA" id="ARBA00004167"/>
    </source>
</evidence>
<reference evidence="11" key="1">
    <citation type="submission" date="2025-08" db="UniProtKB">
        <authorList>
            <consortium name="RefSeq"/>
        </authorList>
    </citation>
    <scope>IDENTIFICATION</scope>
</reference>
<comment type="subcellular location">
    <subcellularLocation>
        <location evidence="1">Membrane</location>
        <topology evidence="1">Single-pass membrane protein</topology>
    </subcellularLocation>
</comment>
<keyword evidence="7" id="KW-0472">Membrane</keyword>
<protein>
    <submittedName>
        <fullName evidence="11">Receptor-transporting protein 3-like</fullName>
    </submittedName>
</protein>
<sequence>MASSIDLHVWNNIFQGKLRERNKADVWTLSLDENVQPGPGWKRYSVQLFGRFRCSSCSRTWASAKVQILFHMKLEMGPVRHGWVMMRVFKQECGKCSAATLEEPEFVSENIEIALERLVNRIQEKFYRDFSGKNTTSAFIRSGKQDGPHESAHCEACRLGLCDLKLQDEERRAQASTSEEAEKSGRVQKTKMYVNQLLKPLSSVYNISKIGNRQQTAPASLGNSGQDTNQSQKPLSSVYDTRRTGGILKTVPRSASESPGSVIQKQRASGSQVRGVSPVQRQAYTFCGSEDEEESHQLFEESSRYDIWEDQFRTESHRRNRRLRERYGEPQPEECCPCTLL</sequence>
<dbReference type="InterPro" id="IPR027377">
    <property type="entry name" value="ZAR1/RTP1-5-like_Znf-3CxxC"/>
</dbReference>
<evidence type="ECO:0000256" key="7">
    <source>
        <dbReference type="ARBA" id="ARBA00023136"/>
    </source>
</evidence>
<dbReference type="FunCoup" id="A0A6P8S722">
    <property type="interactions" value="366"/>
</dbReference>
<evidence type="ECO:0000313" key="11">
    <source>
        <dbReference type="RefSeq" id="XP_033813697.1"/>
    </source>
</evidence>
<dbReference type="RefSeq" id="XP_033813697.1">
    <property type="nucleotide sequence ID" value="XM_033957806.1"/>
</dbReference>
<feature type="region of interest" description="Disordered" evidence="8">
    <location>
        <begin position="215"/>
        <end position="276"/>
    </location>
</feature>
<dbReference type="AlphaFoldDB" id="A0A6P8S722"/>
<dbReference type="InParanoid" id="A0A6P8S722"/>
<organism evidence="10 11">
    <name type="scientific">Geotrypetes seraphini</name>
    <name type="common">Gaboon caecilian</name>
    <name type="synonym">Caecilia seraphini</name>
    <dbReference type="NCBI Taxonomy" id="260995"/>
    <lineage>
        <taxon>Eukaryota</taxon>
        <taxon>Metazoa</taxon>
        <taxon>Chordata</taxon>
        <taxon>Craniata</taxon>
        <taxon>Vertebrata</taxon>
        <taxon>Euteleostomi</taxon>
        <taxon>Amphibia</taxon>
        <taxon>Gymnophiona</taxon>
        <taxon>Geotrypetes</taxon>
    </lineage>
</organism>
<evidence type="ECO:0000256" key="2">
    <source>
        <dbReference type="ARBA" id="ARBA00022692"/>
    </source>
</evidence>
<dbReference type="GO" id="GO:0016020">
    <property type="term" value="C:membrane"/>
    <property type="evidence" value="ECO:0007669"/>
    <property type="project" value="UniProtKB-SubCell"/>
</dbReference>
<feature type="domain" description="3CxxC-type" evidence="9">
    <location>
        <begin position="47"/>
        <end position="160"/>
    </location>
</feature>
<dbReference type="KEGG" id="gsh:117366466"/>
<name>A0A6P8S722_GEOSA</name>
<proteinExistence type="predicted"/>
<dbReference type="PANTHER" id="PTHR14402">
    <property type="entry name" value="RECEPTOR TRANSPORTING PROTEIN"/>
    <property type="match status" value="1"/>
</dbReference>
<keyword evidence="10" id="KW-1185">Reference proteome</keyword>
<keyword evidence="3" id="KW-0479">Metal-binding</keyword>
<dbReference type="GO" id="GO:0006612">
    <property type="term" value="P:protein targeting to membrane"/>
    <property type="evidence" value="ECO:0007669"/>
    <property type="project" value="TreeGrafter"/>
</dbReference>
<evidence type="ECO:0000313" key="10">
    <source>
        <dbReference type="Proteomes" id="UP000515159"/>
    </source>
</evidence>
<dbReference type="Pfam" id="PF13695">
    <property type="entry name" value="Zn_ribbon_3CxxC"/>
    <property type="match status" value="1"/>
</dbReference>
<dbReference type="InterPro" id="IPR026096">
    <property type="entry name" value="R-trans_p"/>
</dbReference>